<feature type="transmembrane region" description="Helical" evidence="1">
    <location>
        <begin position="108"/>
        <end position="129"/>
    </location>
</feature>
<proteinExistence type="predicted"/>
<dbReference type="AlphaFoldDB" id="A0A854WB68"/>
<dbReference type="PANTHER" id="PTHR33802:SF1">
    <property type="entry name" value="XK-RELATED PROTEIN"/>
    <property type="match status" value="1"/>
</dbReference>
<name>A0A854WB68_9STRE</name>
<keyword evidence="1" id="KW-0812">Transmembrane</keyword>
<protein>
    <recommendedName>
        <fullName evidence="4">Tryptophan-rich sensory protein</fullName>
    </recommendedName>
</protein>
<gene>
    <name evidence="2" type="ORF">A9Y57_01634</name>
</gene>
<evidence type="ECO:0000256" key="1">
    <source>
        <dbReference type="SAM" id="Phobius"/>
    </source>
</evidence>
<dbReference type="RefSeq" id="WP_096633773.1">
    <property type="nucleotide sequence ID" value="NZ_NSGR01000009.1"/>
</dbReference>
<evidence type="ECO:0008006" key="4">
    <source>
        <dbReference type="Google" id="ProtNLM"/>
    </source>
</evidence>
<dbReference type="Proteomes" id="UP000217465">
    <property type="component" value="Unassembled WGS sequence"/>
</dbReference>
<feature type="transmembrane region" description="Helical" evidence="1">
    <location>
        <begin position="226"/>
        <end position="244"/>
    </location>
</feature>
<evidence type="ECO:0000313" key="3">
    <source>
        <dbReference type="Proteomes" id="UP000217465"/>
    </source>
</evidence>
<evidence type="ECO:0000313" key="2">
    <source>
        <dbReference type="EMBL" id="PCH11331.1"/>
    </source>
</evidence>
<accession>A0A854WB68</accession>
<feature type="transmembrane region" description="Helical" evidence="1">
    <location>
        <begin position="53"/>
        <end position="72"/>
    </location>
</feature>
<comment type="caution">
    <text evidence="2">The sequence shown here is derived from an EMBL/GenBank/DDBJ whole genome shotgun (WGS) entry which is preliminary data.</text>
</comment>
<dbReference type="Gene3D" id="1.20.1260.100">
    <property type="entry name" value="TspO/MBR protein"/>
    <property type="match status" value="1"/>
</dbReference>
<sequence>MKKEANRIKSLFVAYFLTLVFNFLSAIGFLTGMSQKDLSDKYHNFLTPSSQAFSIWSVIYGLLFLLLIIYYFKWSYKIKEEIDLIYPFLMGTFIFNILWTILFTNDLIGLSTIAIIIYALLLLVISHYLGKLDDGLSLSKFTFGIYTGWLIIASLVNIAAFFKKTQFGVQAPNALVSGLVLIVISALAIFLVRKDKNPFILLAISWAAYFIYTANHNNSASPEQMIMAVIAIAVSVILALVFIYQSYQIIKKP</sequence>
<keyword evidence="1" id="KW-1133">Transmembrane helix</keyword>
<feature type="transmembrane region" description="Helical" evidence="1">
    <location>
        <begin position="199"/>
        <end position="214"/>
    </location>
</feature>
<dbReference type="EMBL" id="NSGR01000009">
    <property type="protein sequence ID" value="PCH11331.1"/>
    <property type="molecule type" value="Genomic_DNA"/>
</dbReference>
<dbReference type="PANTHER" id="PTHR33802">
    <property type="entry name" value="SI:CH211-161H7.5-RELATED"/>
    <property type="match status" value="1"/>
</dbReference>
<reference evidence="2 3" key="1">
    <citation type="submission" date="2016-06" db="EMBL/GenBank/DDBJ databases">
        <authorList>
            <person name="Haines A.N."/>
            <person name="Council K.R."/>
        </authorList>
    </citation>
    <scope>NUCLEOTIDE SEQUENCE [LARGE SCALE GENOMIC DNA]</scope>
    <source>
        <strain evidence="2 3">SP158-29</strain>
    </source>
</reference>
<keyword evidence="1" id="KW-0472">Membrane</keyword>
<feature type="transmembrane region" description="Helical" evidence="1">
    <location>
        <begin position="12"/>
        <end position="33"/>
    </location>
</feature>
<feature type="transmembrane region" description="Helical" evidence="1">
    <location>
        <begin position="141"/>
        <end position="162"/>
    </location>
</feature>
<feature type="transmembrane region" description="Helical" evidence="1">
    <location>
        <begin position="174"/>
        <end position="192"/>
    </location>
</feature>
<dbReference type="InterPro" id="IPR038330">
    <property type="entry name" value="TspO/MBR-related_sf"/>
</dbReference>
<feature type="transmembrane region" description="Helical" evidence="1">
    <location>
        <begin position="84"/>
        <end position="102"/>
    </location>
</feature>
<organism evidence="2 3">
    <name type="scientific">Streptococcus parauberis</name>
    <dbReference type="NCBI Taxonomy" id="1348"/>
    <lineage>
        <taxon>Bacteria</taxon>
        <taxon>Bacillati</taxon>
        <taxon>Bacillota</taxon>
        <taxon>Bacilli</taxon>
        <taxon>Lactobacillales</taxon>
        <taxon>Streptococcaceae</taxon>
        <taxon>Streptococcus</taxon>
    </lineage>
</organism>